<proteinExistence type="predicted"/>
<name>A0A9X0AB88_9HELO</name>
<reference evidence="3" key="1">
    <citation type="submission" date="2022-11" db="EMBL/GenBank/DDBJ databases">
        <title>Genome Resource of Sclerotinia nivalis Strain SnTB1, a Plant Pathogen Isolated from American Ginseng.</title>
        <authorList>
            <person name="Fan S."/>
        </authorList>
    </citation>
    <scope>NUCLEOTIDE SEQUENCE</scope>
    <source>
        <strain evidence="3">SnTB1</strain>
    </source>
</reference>
<feature type="region of interest" description="Disordered" evidence="1">
    <location>
        <begin position="69"/>
        <end position="104"/>
    </location>
</feature>
<keyword evidence="2" id="KW-0472">Membrane</keyword>
<dbReference type="Proteomes" id="UP001152300">
    <property type="component" value="Unassembled WGS sequence"/>
</dbReference>
<gene>
    <name evidence="3" type="ORF">OCU04_011338</name>
</gene>
<keyword evidence="2" id="KW-0812">Transmembrane</keyword>
<sequence>MVLFGWVVPNWVYPVAVFGSAIVVFSIQYCIKYLANRPDTAAPASEHHELQFWEMIGAGAARARARAHAHAAAEEERAVGGGARERGGEEEGDIGLARPLPLAG</sequence>
<keyword evidence="2" id="KW-1133">Transmembrane helix</keyword>
<keyword evidence="4" id="KW-1185">Reference proteome</keyword>
<evidence type="ECO:0000313" key="4">
    <source>
        <dbReference type="Proteomes" id="UP001152300"/>
    </source>
</evidence>
<dbReference type="AlphaFoldDB" id="A0A9X0AB88"/>
<evidence type="ECO:0000256" key="1">
    <source>
        <dbReference type="SAM" id="MobiDB-lite"/>
    </source>
</evidence>
<feature type="compositionally biased region" description="Basic and acidic residues" evidence="1">
    <location>
        <begin position="71"/>
        <end position="89"/>
    </location>
</feature>
<accession>A0A9X0AB88</accession>
<comment type="caution">
    <text evidence="3">The sequence shown here is derived from an EMBL/GenBank/DDBJ whole genome shotgun (WGS) entry which is preliminary data.</text>
</comment>
<protein>
    <submittedName>
        <fullName evidence="3">Uncharacterized protein</fullName>
    </submittedName>
</protein>
<evidence type="ECO:0000313" key="3">
    <source>
        <dbReference type="EMBL" id="KAJ8059690.1"/>
    </source>
</evidence>
<feature type="transmembrane region" description="Helical" evidence="2">
    <location>
        <begin position="12"/>
        <end position="31"/>
    </location>
</feature>
<dbReference type="EMBL" id="JAPEIS010000014">
    <property type="protein sequence ID" value="KAJ8059690.1"/>
    <property type="molecule type" value="Genomic_DNA"/>
</dbReference>
<organism evidence="3 4">
    <name type="scientific">Sclerotinia nivalis</name>
    <dbReference type="NCBI Taxonomy" id="352851"/>
    <lineage>
        <taxon>Eukaryota</taxon>
        <taxon>Fungi</taxon>
        <taxon>Dikarya</taxon>
        <taxon>Ascomycota</taxon>
        <taxon>Pezizomycotina</taxon>
        <taxon>Leotiomycetes</taxon>
        <taxon>Helotiales</taxon>
        <taxon>Sclerotiniaceae</taxon>
        <taxon>Sclerotinia</taxon>
    </lineage>
</organism>
<evidence type="ECO:0000256" key="2">
    <source>
        <dbReference type="SAM" id="Phobius"/>
    </source>
</evidence>